<feature type="region of interest" description="Disordered" evidence="1">
    <location>
        <begin position="418"/>
        <end position="439"/>
    </location>
</feature>
<organism evidence="4">
    <name type="scientific">Schistosoma curassoni</name>
    <dbReference type="NCBI Taxonomy" id="6186"/>
    <lineage>
        <taxon>Eukaryota</taxon>
        <taxon>Metazoa</taxon>
        <taxon>Spiralia</taxon>
        <taxon>Lophotrochozoa</taxon>
        <taxon>Platyhelminthes</taxon>
        <taxon>Trematoda</taxon>
        <taxon>Digenea</taxon>
        <taxon>Strigeidida</taxon>
        <taxon>Schistosomatoidea</taxon>
        <taxon>Schistosomatidae</taxon>
        <taxon>Schistosoma</taxon>
    </lineage>
</organism>
<dbReference type="EMBL" id="UZAK01042748">
    <property type="protein sequence ID" value="VDP69516.1"/>
    <property type="molecule type" value="Genomic_DNA"/>
</dbReference>
<evidence type="ECO:0000313" key="3">
    <source>
        <dbReference type="Proteomes" id="UP000279833"/>
    </source>
</evidence>
<feature type="compositionally biased region" description="Polar residues" evidence="1">
    <location>
        <begin position="227"/>
        <end position="246"/>
    </location>
</feature>
<evidence type="ECO:0000256" key="1">
    <source>
        <dbReference type="SAM" id="MobiDB-lite"/>
    </source>
</evidence>
<feature type="compositionally biased region" description="Low complexity" evidence="1">
    <location>
        <begin position="80"/>
        <end position="100"/>
    </location>
</feature>
<feature type="compositionally biased region" description="Basic and acidic residues" evidence="1">
    <location>
        <begin position="213"/>
        <end position="225"/>
    </location>
</feature>
<gene>
    <name evidence="2" type="ORF">SCUD_LOCUS19561</name>
</gene>
<dbReference type="AlphaFoldDB" id="A0A183KWW7"/>
<name>A0A183KWW7_9TREM</name>
<evidence type="ECO:0000313" key="4">
    <source>
        <dbReference type="WBParaSite" id="SCUD_0001956401-mRNA-1"/>
    </source>
</evidence>
<feature type="compositionally biased region" description="Basic and acidic residues" evidence="1">
    <location>
        <begin position="120"/>
        <end position="132"/>
    </location>
</feature>
<feature type="region of interest" description="Disordered" evidence="1">
    <location>
        <begin position="210"/>
        <end position="258"/>
    </location>
</feature>
<sequence length="475" mass="54037">MAAWRNDFEYLAEVLAHRQRHGTRAEYRLRYIWDRVVEWTPVNKLRKATQYEIDYVLKFCKEQGSLPANKIPNKLDLQHSCSSSSSSSSSSISSSSSSSSEYISGIPRAKRIRTTLSESRSTDRALDSEIPKYRSRPTRASTSSSSVLEDKKILHPTLYDGIIEQDGMVYDKIVFQFHEACRRRRELKRKAIEENEMYLYGFDGSMSALGHTSSERSNHQTRRDPNLLNSPKSSSVRAENYTTENRVTPPLGSPISSSQKSDEIIYFLVFIEPYSDRSSAPEFTRLLSCHCCNARAYATEKELGLIQCSHCLCWFHRLCGGTSFDSKLFSNVDLLSNNELCSPVVCNNCRMVLRPARRSRKNEWRTELLRSHDLNSEFSKRGLLTDVSSILNKACQLRPLLASGWQILNRSNLPSVSDQVKQDSGVSKNAYQDASKPSEFPTSKFAGSIKHTAPVIHTPEDQVNRKLSLSNNFYY</sequence>
<proteinExistence type="predicted"/>
<dbReference type="STRING" id="6186.A0A183KWW7"/>
<dbReference type="WBParaSite" id="SCUD_0001956401-mRNA-1">
    <property type="protein sequence ID" value="SCUD_0001956401-mRNA-1"/>
    <property type="gene ID" value="SCUD_0001956401"/>
</dbReference>
<dbReference type="Proteomes" id="UP000279833">
    <property type="component" value="Unassembled WGS sequence"/>
</dbReference>
<protein>
    <submittedName>
        <fullName evidence="4">PHD-type domain-containing protein</fullName>
    </submittedName>
</protein>
<feature type="compositionally biased region" description="Polar residues" evidence="1">
    <location>
        <begin position="418"/>
        <end position="432"/>
    </location>
</feature>
<accession>A0A183KWW7</accession>
<reference evidence="2 3" key="2">
    <citation type="submission" date="2018-11" db="EMBL/GenBank/DDBJ databases">
        <authorList>
            <consortium name="Pathogen Informatics"/>
        </authorList>
    </citation>
    <scope>NUCLEOTIDE SEQUENCE [LARGE SCALE GENOMIC DNA]</scope>
    <source>
        <strain evidence="2">Dakar</strain>
        <strain evidence="3">Dakar, Senegal</strain>
    </source>
</reference>
<keyword evidence="3" id="KW-1185">Reference proteome</keyword>
<feature type="region of interest" description="Disordered" evidence="1">
    <location>
        <begin position="77"/>
        <end position="147"/>
    </location>
</feature>
<evidence type="ECO:0000313" key="2">
    <source>
        <dbReference type="EMBL" id="VDP69516.1"/>
    </source>
</evidence>
<reference evidence="4" key="1">
    <citation type="submission" date="2016-06" db="UniProtKB">
        <authorList>
            <consortium name="WormBaseParasite"/>
        </authorList>
    </citation>
    <scope>IDENTIFICATION</scope>
</reference>